<feature type="region of interest" description="Disordered" evidence="2">
    <location>
        <begin position="654"/>
        <end position="687"/>
    </location>
</feature>
<keyword evidence="1" id="KW-0175">Coiled coil</keyword>
<feature type="region of interest" description="Disordered" evidence="2">
    <location>
        <begin position="68"/>
        <end position="91"/>
    </location>
</feature>
<feature type="compositionally biased region" description="Basic and acidic residues" evidence="2">
    <location>
        <begin position="1020"/>
        <end position="1039"/>
    </location>
</feature>
<feature type="compositionally biased region" description="Polar residues" evidence="2">
    <location>
        <begin position="31"/>
        <end position="42"/>
    </location>
</feature>
<evidence type="ECO:0000256" key="2">
    <source>
        <dbReference type="SAM" id="MobiDB-lite"/>
    </source>
</evidence>
<evidence type="ECO:0000256" key="1">
    <source>
        <dbReference type="SAM" id="Coils"/>
    </source>
</evidence>
<proteinExistence type="predicted"/>
<feature type="compositionally biased region" description="Low complexity" evidence="2">
    <location>
        <begin position="939"/>
        <end position="952"/>
    </location>
</feature>
<feature type="region of interest" description="Disordered" evidence="2">
    <location>
        <begin position="913"/>
        <end position="960"/>
    </location>
</feature>
<dbReference type="Proteomes" id="UP000185904">
    <property type="component" value="Unassembled WGS sequence"/>
</dbReference>
<protein>
    <submittedName>
        <fullName evidence="3">Uncharacterized protein</fullName>
    </submittedName>
</protein>
<accession>A0A178DCG5</accession>
<comment type="caution">
    <text evidence="3">The sequence shown here is derived from an EMBL/GenBank/DDBJ whole genome shotgun (WGS) entry which is preliminary data.</text>
</comment>
<feature type="region of interest" description="Disordered" evidence="2">
    <location>
        <begin position="144"/>
        <end position="219"/>
    </location>
</feature>
<sequence>MDDAHAHPQSPVTTLHVRSRSIPSSFHECPSSHTTPKSAPHTRQQRLLQTRHAKFSAQSLSVNGISVPFPSLNRSSENDSPYFPSPRFNRREENGIDLNKAERLSGASTESAILAEISNANTCRIRGLKKRAALPIFQDSPEKSMIRDTGANTPSVYHDAYSDLHPPSGPDSLRESPVNMGLREVSVNLQRSSPRKDSPYYRQVRSGSHRKASQTKPRFNSEEYIEHIENELQMVKDAMYSPTTHMHWKEKLRKAKEENERLKKEMEAIRASFEFELHETVERSTEMELKLKRRIKDLEEEVELKKSVIHDLECDREEKRSDQNALEVLKAKIEKLEEERSSLETTNRDMTKRNEVLTQLLALSPTKAQPSSGIPTPRRKSGRPMSLVIPRLSTSPVLPTFQSRPQSIVASPALAASDYFAAHPPSSPLSASPFDATARSLDAVDDRLSIDSVLEETELQDAHGIESGRATLVSSSSNSPDMLGGHVRTQSRSQTILRHPSKRRPRKFMPGSTQLKPLLLPTFTAESGNLPSTTPITSPTRGLPILPSSEIRRFEETRYTHAVHGDCLETPFPSPDNFLDRPGADYQSLDEVFASDEQAFQPEVLQEPLEGLSFSGNMAQYQCPQQAGEIESTMEPCSSPQIRSWVSKTISSLPGDVAHNPHHTTVSMTGGEDEDAPDISGNSKVFNRRYPRSDLESLDASHFRGNVDIPRPLFSDHRTPCGGNSSPSSGYPDSPLNPRKRRKTSSIYESEDSKDDAVDHEYRNGQMCRPSRLGVVTSGSIAERNTRKSMNECPSLPKKQATGPTRTPLEMLQHRGISSKPLATLTIQTVYATLSRYTTYIQGFKRDPLSLARRVIANAWRSNWAMFGKLSWWVLGLFIGYQRPKTDHEDWDWAKYDGESIADQCCLPDPDQSLTQPFSRSISEAGPERSGGKIEESETQAQTSPPSSTSAANRIPPANGPQNGWGRSLYLWGKFSVAIMLAVGGAIVKGPAEMLRDADDRRKSRSNSLTENGTASCQPRRAEYSKANRAADHRKDVGLQHHSSPSRVDETPDVARKARSFSSPAISPPMHMRTACSADGNIEHRNLSTVSLPSPNEALFGKDVSWWGEDTLKPARSDRKGLDSVFEAPDYVKSMPDEAVTPSAEHEHIEGEATDGEQSAVNIPKQH</sequence>
<feature type="compositionally biased region" description="Polar residues" evidence="2">
    <location>
        <begin position="913"/>
        <end position="922"/>
    </location>
</feature>
<dbReference type="OrthoDB" id="5343018at2759"/>
<feature type="compositionally biased region" description="Polar residues" evidence="2">
    <location>
        <begin position="722"/>
        <end position="731"/>
    </location>
</feature>
<feature type="coiled-coil region" evidence="1">
    <location>
        <begin position="245"/>
        <end position="353"/>
    </location>
</feature>
<feature type="compositionally biased region" description="Basic and acidic residues" evidence="2">
    <location>
        <begin position="926"/>
        <end position="936"/>
    </location>
</feature>
<reference evidence="3 4" key="1">
    <citation type="submission" date="2016-03" db="EMBL/GenBank/DDBJ databases">
        <title>The draft genome sequence of Fonsecaea nubica causative agent of cutaneous subcutaneous infection in human host.</title>
        <authorList>
            <person name="Costa F."/>
            <person name="Sybren D.H."/>
            <person name="Raittz R.T."/>
            <person name="Weiss V.A."/>
            <person name="Leao A.C."/>
            <person name="Gomes R."/>
            <person name="De Souza E.M."/>
            <person name="Pedrosa F.O."/>
            <person name="Steffens M.B."/>
            <person name="Bombassaro A."/>
            <person name="Tadra-Sfeir M.Z."/>
            <person name="Moreno L.F."/>
            <person name="Najafzadeh M.J."/>
            <person name="Felipe M.S."/>
            <person name="Teixeira M."/>
            <person name="Sun J."/>
            <person name="Xi L."/>
            <person name="Castro M.A."/>
            <person name="Vicente V.A."/>
        </authorList>
    </citation>
    <scope>NUCLEOTIDE SEQUENCE [LARGE SCALE GENOMIC DNA]</scope>
    <source>
        <strain evidence="3 4">CBS 269.64</strain>
    </source>
</reference>
<dbReference type="AlphaFoldDB" id="A0A178DCG5"/>
<evidence type="ECO:0000313" key="3">
    <source>
        <dbReference type="EMBL" id="OAL38805.1"/>
    </source>
</evidence>
<gene>
    <name evidence="3" type="ORF">AYO20_02011</name>
</gene>
<feature type="region of interest" description="Disordered" evidence="2">
    <location>
        <begin position="471"/>
        <end position="514"/>
    </location>
</feature>
<feature type="region of interest" description="Disordered" evidence="2">
    <location>
        <begin position="998"/>
        <end position="1055"/>
    </location>
</feature>
<feature type="region of interest" description="Disordered" evidence="2">
    <location>
        <begin position="786"/>
        <end position="805"/>
    </location>
</feature>
<evidence type="ECO:0000313" key="4">
    <source>
        <dbReference type="Proteomes" id="UP000185904"/>
    </source>
</evidence>
<feature type="region of interest" description="Disordered" evidence="2">
    <location>
        <begin position="1"/>
        <end position="42"/>
    </location>
</feature>
<feature type="region of interest" description="Disordered" evidence="2">
    <location>
        <begin position="1135"/>
        <end position="1167"/>
    </location>
</feature>
<feature type="region of interest" description="Disordered" evidence="2">
    <location>
        <begin position="705"/>
        <end position="769"/>
    </location>
</feature>
<name>A0A178DCG5_9EURO</name>
<keyword evidence="4" id="KW-1185">Reference proteome</keyword>
<dbReference type="EMBL" id="LVCJ01000008">
    <property type="protein sequence ID" value="OAL38805.1"/>
    <property type="molecule type" value="Genomic_DNA"/>
</dbReference>
<feature type="compositionally biased region" description="Polar residues" evidence="2">
    <location>
        <begin position="1006"/>
        <end position="1017"/>
    </location>
</feature>
<dbReference type="RefSeq" id="XP_022503817.1">
    <property type="nucleotide sequence ID" value="XM_022640317.1"/>
</dbReference>
<dbReference type="GeneID" id="34585435"/>
<organism evidence="3 4">
    <name type="scientific">Fonsecaea nubica</name>
    <dbReference type="NCBI Taxonomy" id="856822"/>
    <lineage>
        <taxon>Eukaryota</taxon>
        <taxon>Fungi</taxon>
        <taxon>Dikarya</taxon>
        <taxon>Ascomycota</taxon>
        <taxon>Pezizomycotina</taxon>
        <taxon>Eurotiomycetes</taxon>
        <taxon>Chaetothyriomycetidae</taxon>
        <taxon>Chaetothyriales</taxon>
        <taxon>Herpotrichiellaceae</taxon>
        <taxon>Fonsecaea</taxon>
    </lineage>
</organism>